<organism evidence="1 2">
    <name type="scientific">Phormidium nigroviride PCC 7112</name>
    <dbReference type="NCBI Taxonomy" id="179408"/>
    <lineage>
        <taxon>Bacteria</taxon>
        <taxon>Bacillati</taxon>
        <taxon>Cyanobacteriota</taxon>
        <taxon>Cyanophyceae</taxon>
        <taxon>Oscillatoriophycideae</taxon>
        <taxon>Oscillatoriales</taxon>
        <taxon>Oscillatoriaceae</taxon>
        <taxon>Phormidium</taxon>
    </lineage>
</organism>
<evidence type="ECO:0000313" key="1">
    <source>
        <dbReference type="EMBL" id="AFZ10666.1"/>
    </source>
</evidence>
<dbReference type="InterPro" id="IPR011856">
    <property type="entry name" value="tRNA_endonuc-like_dom_sf"/>
</dbReference>
<dbReference type="Gene3D" id="3.40.1350.10">
    <property type="match status" value="1"/>
</dbReference>
<protein>
    <submittedName>
        <fullName evidence="1">XisH protein</fullName>
    </submittedName>
</protein>
<dbReference type="HOGENOM" id="CLU_132053_0_0_3"/>
<dbReference type="SUPFAM" id="SSF52980">
    <property type="entry name" value="Restriction endonuclease-like"/>
    <property type="match status" value="1"/>
</dbReference>
<dbReference type="GO" id="GO:0003676">
    <property type="term" value="F:nucleic acid binding"/>
    <property type="evidence" value="ECO:0007669"/>
    <property type="project" value="InterPro"/>
</dbReference>
<accession>K9VRV8</accession>
<gene>
    <name evidence="1" type="ORF">Osc7112_6528</name>
</gene>
<dbReference type="AlphaFoldDB" id="K9VRV8"/>
<sequence>MPARDTIHNIVKEALIKDGWEITNDPYVISYGERFLFVDLAAAASEVNNKIEGRFIGAKRENTRIAIEIKEFRGVSPIADLEQALGQYILYRLLLGQVDPERIIYLAVPTLAYNGIFSEPIGELAITEIPLNLVVIDLEKIEVQQWIT</sequence>
<evidence type="ECO:0000313" key="2">
    <source>
        <dbReference type="Proteomes" id="UP000010478"/>
    </source>
</evidence>
<dbReference type="OrthoDB" id="456752at2"/>
<dbReference type="RefSeq" id="WP_015179644.1">
    <property type="nucleotide sequence ID" value="NC_019730.1"/>
</dbReference>
<name>K9VRV8_9CYAN</name>
<dbReference type="InterPro" id="IPR011335">
    <property type="entry name" value="Restrct_endonuc-II-like"/>
</dbReference>
<dbReference type="KEGG" id="oni:Osc7112_6528"/>
<dbReference type="PATRIC" id="fig|179408.3.peg.7813"/>
<proteinExistence type="predicted"/>
<dbReference type="InterPro" id="IPR014919">
    <property type="entry name" value="XisH"/>
</dbReference>
<geneLocation type="plasmid" evidence="1 2">
    <name>pOSC7112.02</name>
</geneLocation>
<dbReference type="EMBL" id="CP003616">
    <property type="protein sequence ID" value="AFZ10666.1"/>
    <property type="molecule type" value="Genomic_DNA"/>
</dbReference>
<dbReference type="Proteomes" id="UP000010478">
    <property type="component" value="Plasmid pOSC7112.02"/>
</dbReference>
<dbReference type="CDD" id="cd22366">
    <property type="entry name" value="XisH-like"/>
    <property type="match status" value="1"/>
</dbReference>
<keyword evidence="2" id="KW-1185">Reference proteome</keyword>
<dbReference type="Pfam" id="PF08814">
    <property type="entry name" value="XisH"/>
    <property type="match status" value="1"/>
</dbReference>
<keyword evidence="1" id="KW-0614">Plasmid</keyword>
<reference evidence="1 2" key="1">
    <citation type="submission" date="2012-05" db="EMBL/GenBank/DDBJ databases">
        <title>Finished plasmid 2 of genome of Oscillatoria sp. PCC 7112.</title>
        <authorList>
            <consortium name="US DOE Joint Genome Institute"/>
            <person name="Gugger M."/>
            <person name="Coursin T."/>
            <person name="Rippka R."/>
            <person name="Tandeau De Marsac N."/>
            <person name="Huntemann M."/>
            <person name="Wei C.-L."/>
            <person name="Han J."/>
            <person name="Detter J.C."/>
            <person name="Han C."/>
            <person name="Tapia R."/>
            <person name="Davenport K."/>
            <person name="Daligault H."/>
            <person name="Erkkila T."/>
            <person name="Gu W."/>
            <person name="Munk A.C.C."/>
            <person name="Teshima H."/>
            <person name="Xu Y."/>
            <person name="Chain P."/>
            <person name="Chen A."/>
            <person name="Krypides N."/>
            <person name="Mavromatis K."/>
            <person name="Markowitz V."/>
            <person name="Szeto E."/>
            <person name="Ivanova N."/>
            <person name="Mikhailova N."/>
            <person name="Ovchinnikova G."/>
            <person name="Pagani I."/>
            <person name="Pati A."/>
            <person name="Goodwin L."/>
            <person name="Peters L."/>
            <person name="Pitluck S."/>
            <person name="Woyke T."/>
            <person name="Kerfeld C."/>
        </authorList>
    </citation>
    <scope>NUCLEOTIDE SEQUENCE [LARGE SCALE GENOMIC DNA]</scope>
    <source>
        <strain evidence="1 2">PCC 7112</strain>
        <plasmid evidence="1 2">pOSC7112.02</plasmid>
    </source>
</reference>